<evidence type="ECO:0000313" key="2">
    <source>
        <dbReference type="Proteomes" id="UP000789405"/>
    </source>
</evidence>
<reference evidence="1" key="1">
    <citation type="submission" date="2021-06" db="EMBL/GenBank/DDBJ databases">
        <authorList>
            <person name="Kallberg Y."/>
            <person name="Tangrot J."/>
            <person name="Rosling A."/>
        </authorList>
    </citation>
    <scope>NUCLEOTIDE SEQUENCE</scope>
    <source>
        <strain evidence="1">MA453B</strain>
    </source>
</reference>
<name>A0A9N9C1Y9_9GLOM</name>
<proteinExistence type="predicted"/>
<dbReference type="OrthoDB" id="2448727at2759"/>
<gene>
    <name evidence="1" type="ORF">DERYTH_LOCUS7013</name>
</gene>
<keyword evidence="2" id="KW-1185">Reference proteome</keyword>
<dbReference type="EMBL" id="CAJVPY010003297">
    <property type="protein sequence ID" value="CAG8587815.1"/>
    <property type="molecule type" value="Genomic_DNA"/>
</dbReference>
<dbReference type="AlphaFoldDB" id="A0A9N9C1Y9"/>
<accession>A0A9N9C1Y9</accession>
<evidence type="ECO:0000313" key="1">
    <source>
        <dbReference type="EMBL" id="CAG8587815.1"/>
    </source>
</evidence>
<dbReference type="Proteomes" id="UP000789405">
    <property type="component" value="Unassembled WGS sequence"/>
</dbReference>
<comment type="caution">
    <text evidence="1">The sequence shown here is derived from an EMBL/GenBank/DDBJ whole genome shotgun (WGS) entry which is preliminary data.</text>
</comment>
<protein>
    <submittedName>
        <fullName evidence="1">7353_t:CDS:1</fullName>
    </submittedName>
</protein>
<sequence>MSRLGGKPKHRLSDHFLVIDEKVNSTNKATICNYCIERCGYSEAYLTSKVTNIVNSCIAYLHKCEAFANRYSYEKAKQILVSNATLKKRESLKRNWQEFILDNDSNEDDSVQSFVTSTSSTTNSGLNFKLIYQFSDKDQSQLSNDKILAMCQLQGELHRIHQLTALKKIEDSYNNTNTDEQTNIYQESKDDPTENIEQEGNTIIENNQSLDEILAQEHPCQDCNAK</sequence>
<organism evidence="1 2">
    <name type="scientific">Dentiscutata erythropus</name>
    <dbReference type="NCBI Taxonomy" id="1348616"/>
    <lineage>
        <taxon>Eukaryota</taxon>
        <taxon>Fungi</taxon>
        <taxon>Fungi incertae sedis</taxon>
        <taxon>Mucoromycota</taxon>
        <taxon>Glomeromycotina</taxon>
        <taxon>Glomeromycetes</taxon>
        <taxon>Diversisporales</taxon>
        <taxon>Gigasporaceae</taxon>
        <taxon>Dentiscutata</taxon>
    </lineage>
</organism>